<accession>A0ABU4T006</accession>
<comment type="caution">
    <text evidence="3">The sequence shown here is derived from an EMBL/GenBank/DDBJ whole genome shotgun (WGS) entry which is preliminary data.</text>
</comment>
<keyword evidence="3" id="KW-0378">Hydrolase</keyword>
<reference evidence="3 4" key="2">
    <citation type="submission" date="2023-11" db="EMBL/GenBank/DDBJ databases">
        <authorList>
            <person name="Lara A.C."/>
            <person name="Chronakova A."/>
        </authorList>
    </citation>
    <scope>NUCLEOTIDE SEQUENCE [LARGE SCALE GENOMIC DNA]</scope>
    <source>
        <strain evidence="3 4">BCCO 10_0856</strain>
    </source>
</reference>
<evidence type="ECO:0000313" key="3">
    <source>
        <dbReference type="EMBL" id="MDX8031332.1"/>
    </source>
</evidence>
<evidence type="ECO:0000256" key="1">
    <source>
        <dbReference type="SAM" id="Phobius"/>
    </source>
</evidence>
<name>A0ABU4T006_9PSEU</name>
<dbReference type="Proteomes" id="UP001285521">
    <property type="component" value="Unassembled WGS sequence"/>
</dbReference>
<evidence type="ECO:0000313" key="4">
    <source>
        <dbReference type="Proteomes" id="UP001285521"/>
    </source>
</evidence>
<evidence type="ECO:0000259" key="2">
    <source>
        <dbReference type="Pfam" id="PF00561"/>
    </source>
</evidence>
<keyword evidence="1" id="KW-0812">Transmembrane</keyword>
<dbReference type="InterPro" id="IPR000073">
    <property type="entry name" value="AB_hydrolase_1"/>
</dbReference>
<dbReference type="PANTHER" id="PTHR46438:SF11">
    <property type="entry name" value="LIPASE-RELATED"/>
    <property type="match status" value="1"/>
</dbReference>
<dbReference type="RefSeq" id="WP_319966397.1">
    <property type="nucleotide sequence ID" value="NZ_JAXAVW010000010.1"/>
</dbReference>
<feature type="transmembrane region" description="Helical" evidence="1">
    <location>
        <begin position="21"/>
        <end position="40"/>
    </location>
</feature>
<protein>
    <submittedName>
        <fullName evidence="3">Alpha/beta hydrolase</fullName>
    </submittedName>
</protein>
<dbReference type="PRINTS" id="PR00412">
    <property type="entry name" value="EPOXHYDRLASE"/>
</dbReference>
<proteinExistence type="predicted"/>
<dbReference type="InterPro" id="IPR000639">
    <property type="entry name" value="Epox_hydrolase-like"/>
</dbReference>
<organism evidence="3 4">
    <name type="scientific">Lentzea miocenica</name>
    <dbReference type="NCBI Taxonomy" id="3095431"/>
    <lineage>
        <taxon>Bacteria</taxon>
        <taxon>Bacillati</taxon>
        <taxon>Actinomycetota</taxon>
        <taxon>Actinomycetes</taxon>
        <taxon>Pseudonocardiales</taxon>
        <taxon>Pseudonocardiaceae</taxon>
        <taxon>Lentzea</taxon>
    </lineage>
</organism>
<dbReference type="PRINTS" id="PR00111">
    <property type="entry name" value="ABHYDROLASE"/>
</dbReference>
<dbReference type="SUPFAM" id="SSF53474">
    <property type="entry name" value="alpha/beta-Hydrolases"/>
    <property type="match status" value="1"/>
</dbReference>
<gene>
    <name evidence="3" type="ORF">SK803_13980</name>
</gene>
<dbReference type="Pfam" id="PF00561">
    <property type="entry name" value="Abhydrolase_1"/>
    <property type="match status" value="1"/>
</dbReference>
<dbReference type="PANTHER" id="PTHR46438">
    <property type="entry name" value="ALPHA/BETA-HYDROLASES SUPERFAMILY PROTEIN"/>
    <property type="match status" value="1"/>
</dbReference>
<reference evidence="3 4" key="1">
    <citation type="submission" date="2023-11" db="EMBL/GenBank/DDBJ databases">
        <title>Lentzea sokolovensis, sp. nov., Lentzea kristufkii, sp. nov., and Lentzea miocenensis, sp. nov., rare actinobacteria from Sokolov Coal Basin, Miocene lacustrine sediment, Czech Republic.</title>
        <authorList>
            <person name="Lara A."/>
            <person name="Kotroba L."/>
            <person name="Nouioui I."/>
            <person name="Neumann-Schaal M."/>
            <person name="Mast Y."/>
            <person name="Chronakova A."/>
        </authorList>
    </citation>
    <scope>NUCLEOTIDE SEQUENCE [LARGE SCALE GENOMIC DNA]</scope>
    <source>
        <strain evidence="3 4">BCCO 10_0856</strain>
    </source>
</reference>
<keyword evidence="1" id="KW-1133">Transmembrane helix</keyword>
<keyword evidence="1" id="KW-0472">Membrane</keyword>
<dbReference type="GO" id="GO:0016787">
    <property type="term" value="F:hydrolase activity"/>
    <property type="evidence" value="ECO:0007669"/>
    <property type="project" value="UniProtKB-KW"/>
</dbReference>
<feature type="domain" description="AB hydrolase-1" evidence="2">
    <location>
        <begin position="78"/>
        <end position="309"/>
    </location>
</feature>
<dbReference type="EMBL" id="JAXAVW010000010">
    <property type="protein sequence ID" value="MDX8031332.1"/>
    <property type="molecule type" value="Genomic_DNA"/>
</dbReference>
<keyword evidence="4" id="KW-1185">Reference proteome</keyword>
<dbReference type="InterPro" id="IPR029058">
    <property type="entry name" value="AB_hydrolase_fold"/>
</dbReference>
<sequence>MVAVDETSPERPARRRRWPRWLAGTVAVVTAALLFIAYVWQPSAVDGYRSPYLSRVQSLYADTPVARFHYTRTGQGSPVVLIAGGAQWQHSYRDTIPALAETHTVYAVDLPSQGYTEAAEGFSYEIPAMADAIGAFLDAVGLRKASLVGHSWGGAWSLSFAERHPERVDKLVLMDSPGLDKKPAAQTAVFDVPVVGEAAVKLMRRADFETSLRSAFAHQERVTAEVVDETWAWLSKPERRSAFVDLVRSQDYGPTDRGLERITAATLVIWGQDDRWLPASYAHEYGRRIPGAEVKVVPGAGHNVHEDDPDRVNPLLVDFLAG</sequence>
<dbReference type="Gene3D" id="3.40.50.1820">
    <property type="entry name" value="alpha/beta hydrolase"/>
    <property type="match status" value="1"/>
</dbReference>